<dbReference type="GO" id="GO:0003964">
    <property type="term" value="F:RNA-directed DNA polymerase activity"/>
    <property type="evidence" value="ECO:0007669"/>
    <property type="project" value="UniProtKB-KW"/>
</dbReference>
<sequence>GSNNDAKLQIDIKGLLEEFEDVFAMPNYLPPKRSLDHKIPLKEGVTSINIRPYGYPPTQKDTIEQTVKDKFPIPVIKELIDELHGSKVFSKLDLRSGYHQIRMSEEDIYKTVFKTCDGHFEFLVMPVGFTNAPSTFQALMNNIFKPFLRKFTLVFFDDILVYSPSMEAYLEHLKVILGIIREHTLYAKLTLPNFEEECVIEIDALGYGVGAVLQHKRHLIAYRSETLANKHQSLSSYEKELLVVVLALKKWRGYLLDKHFKIKTDHFSLKYMLNQRITTPFQSKWFPKLLGFNYEIEYKKGKENVVADALSRDISIDFIEALPMSQGKAVIIVVVDRLSKYAYFIGLSHPFTAAQSVLEVIVQGASGAIVYVNSISSTE</sequence>
<comment type="caution">
    <text evidence="8">The sequence shown here is derived from an EMBL/GenBank/DDBJ whole genome shotgun (WGS) entry which is preliminary data.</text>
</comment>
<dbReference type="AlphaFoldDB" id="A0A699JJ89"/>
<evidence type="ECO:0000256" key="6">
    <source>
        <dbReference type="ARBA" id="ARBA00022918"/>
    </source>
</evidence>
<dbReference type="PANTHER" id="PTHR24559:SF450">
    <property type="entry name" value="RNA-DIRECTED DNA POLYMERASE HOMOLOG"/>
    <property type="match status" value="1"/>
</dbReference>
<dbReference type="Pfam" id="PF00078">
    <property type="entry name" value="RVT_1"/>
    <property type="match status" value="1"/>
</dbReference>
<evidence type="ECO:0000256" key="4">
    <source>
        <dbReference type="ARBA" id="ARBA00022759"/>
    </source>
</evidence>
<keyword evidence="5" id="KW-0378">Hydrolase</keyword>
<evidence type="ECO:0000313" key="8">
    <source>
        <dbReference type="EMBL" id="GFA38058.1"/>
    </source>
</evidence>
<dbReference type="GO" id="GO:0016787">
    <property type="term" value="F:hydrolase activity"/>
    <property type="evidence" value="ECO:0007669"/>
    <property type="project" value="UniProtKB-KW"/>
</dbReference>
<evidence type="ECO:0000259" key="7">
    <source>
        <dbReference type="PROSITE" id="PS50878"/>
    </source>
</evidence>
<dbReference type="SUPFAM" id="SSF56672">
    <property type="entry name" value="DNA/RNA polymerases"/>
    <property type="match status" value="1"/>
</dbReference>
<dbReference type="Gene3D" id="3.10.10.10">
    <property type="entry name" value="HIV Type 1 Reverse Transcriptase, subunit A, domain 1"/>
    <property type="match status" value="1"/>
</dbReference>
<dbReference type="EMBL" id="BKCJ010414151">
    <property type="protein sequence ID" value="GFA38058.1"/>
    <property type="molecule type" value="Genomic_DNA"/>
</dbReference>
<keyword evidence="3" id="KW-0540">Nuclease</keyword>
<dbReference type="CDD" id="cd01647">
    <property type="entry name" value="RT_LTR"/>
    <property type="match status" value="1"/>
</dbReference>
<proteinExistence type="predicted"/>
<name>A0A699JJ89_TANCI</name>
<dbReference type="Gene3D" id="3.30.70.270">
    <property type="match status" value="1"/>
</dbReference>
<accession>A0A699JJ89</accession>
<gene>
    <name evidence="8" type="ORF">Tci_610030</name>
</gene>
<evidence type="ECO:0000256" key="5">
    <source>
        <dbReference type="ARBA" id="ARBA00022801"/>
    </source>
</evidence>
<organism evidence="8">
    <name type="scientific">Tanacetum cinerariifolium</name>
    <name type="common">Dalmatian daisy</name>
    <name type="synonym">Chrysanthemum cinerariifolium</name>
    <dbReference type="NCBI Taxonomy" id="118510"/>
    <lineage>
        <taxon>Eukaryota</taxon>
        <taxon>Viridiplantae</taxon>
        <taxon>Streptophyta</taxon>
        <taxon>Embryophyta</taxon>
        <taxon>Tracheophyta</taxon>
        <taxon>Spermatophyta</taxon>
        <taxon>Magnoliopsida</taxon>
        <taxon>eudicotyledons</taxon>
        <taxon>Gunneridae</taxon>
        <taxon>Pentapetalae</taxon>
        <taxon>asterids</taxon>
        <taxon>campanulids</taxon>
        <taxon>Asterales</taxon>
        <taxon>Asteraceae</taxon>
        <taxon>Asteroideae</taxon>
        <taxon>Anthemideae</taxon>
        <taxon>Anthemidinae</taxon>
        <taxon>Tanacetum</taxon>
    </lineage>
</organism>
<keyword evidence="6" id="KW-0695">RNA-directed DNA polymerase</keyword>
<dbReference type="InterPro" id="IPR000477">
    <property type="entry name" value="RT_dom"/>
</dbReference>
<feature type="domain" description="Reverse transcriptase" evidence="7">
    <location>
        <begin position="1"/>
        <end position="256"/>
    </location>
</feature>
<dbReference type="InterPro" id="IPR041373">
    <property type="entry name" value="RT_RNaseH"/>
</dbReference>
<dbReference type="CDD" id="cd09274">
    <property type="entry name" value="RNase_HI_RT_Ty3"/>
    <property type="match status" value="1"/>
</dbReference>
<evidence type="ECO:0000256" key="1">
    <source>
        <dbReference type="ARBA" id="ARBA00022679"/>
    </source>
</evidence>
<dbReference type="PROSITE" id="PS50878">
    <property type="entry name" value="RT_POL"/>
    <property type="match status" value="1"/>
</dbReference>
<keyword evidence="2" id="KW-0548">Nucleotidyltransferase</keyword>
<dbReference type="Pfam" id="PF17917">
    <property type="entry name" value="RT_RNaseH"/>
    <property type="match status" value="1"/>
</dbReference>
<dbReference type="InterPro" id="IPR043128">
    <property type="entry name" value="Rev_trsase/Diguanyl_cyclase"/>
</dbReference>
<dbReference type="GO" id="GO:0004519">
    <property type="term" value="F:endonuclease activity"/>
    <property type="evidence" value="ECO:0007669"/>
    <property type="project" value="UniProtKB-KW"/>
</dbReference>
<reference evidence="8" key="1">
    <citation type="journal article" date="2019" name="Sci. Rep.">
        <title>Draft genome of Tanacetum cinerariifolium, the natural source of mosquito coil.</title>
        <authorList>
            <person name="Yamashiro T."/>
            <person name="Shiraishi A."/>
            <person name="Satake H."/>
            <person name="Nakayama K."/>
        </authorList>
    </citation>
    <scope>NUCLEOTIDE SEQUENCE</scope>
</reference>
<protein>
    <submittedName>
        <fullName evidence="8">Retrotransposon protein, putative, unclassified</fullName>
    </submittedName>
</protein>
<keyword evidence="1" id="KW-0808">Transferase</keyword>
<dbReference type="InterPro" id="IPR053134">
    <property type="entry name" value="RNA-dir_DNA_polymerase"/>
</dbReference>
<evidence type="ECO:0000256" key="2">
    <source>
        <dbReference type="ARBA" id="ARBA00022695"/>
    </source>
</evidence>
<feature type="non-terminal residue" evidence="8">
    <location>
        <position position="1"/>
    </location>
</feature>
<keyword evidence="4" id="KW-0255">Endonuclease</keyword>
<evidence type="ECO:0000256" key="3">
    <source>
        <dbReference type="ARBA" id="ARBA00022722"/>
    </source>
</evidence>
<dbReference type="InterPro" id="IPR043502">
    <property type="entry name" value="DNA/RNA_pol_sf"/>
</dbReference>
<dbReference type="PANTHER" id="PTHR24559">
    <property type="entry name" value="TRANSPOSON TY3-I GAG-POL POLYPROTEIN"/>
    <property type="match status" value="1"/>
</dbReference>